<dbReference type="RefSeq" id="WP_099916786.1">
    <property type="nucleotide sequence ID" value="NZ_BMHS01000028.1"/>
</dbReference>
<name>A0A2G8SYY0_9BURK</name>
<dbReference type="SUPFAM" id="SSF54523">
    <property type="entry name" value="Pili subunits"/>
    <property type="match status" value="1"/>
</dbReference>
<comment type="caution">
    <text evidence="2">The sequence shown here is derived from an EMBL/GenBank/DDBJ whole genome shotgun (WGS) entry which is preliminary data.</text>
</comment>
<dbReference type="OrthoDB" id="9788802at2"/>
<gene>
    <name evidence="2" type="ORF">CR103_15020</name>
</gene>
<feature type="transmembrane region" description="Helical" evidence="1">
    <location>
        <begin position="12"/>
        <end position="38"/>
    </location>
</feature>
<sequence>MSDRRLPGRLAQAGFTLVEAIVAIVIIGILGGMVAVFIRVPVQGYVDSVARAELSDVADGALRRISRDLRLALPNSIRVSNDGKSLEMLLTKSGGRYLAAEDGDLLNPHLSFLDPAKKSFTVIGPMPAGKQQIADGDAIVVYNLGPDFPQADAYSGTNRALYDRGNSGGNLVALISNPFAVQAAPMQSPGARFHVVSGPVTYYCNGATGGAGTLLRQWAYPISAAQNSPASGTPKSALLANRVVSCNFDYSSAASRRSALVVLTISLRVPGSNDPTLTLLHQVHVNNTP</sequence>
<reference evidence="2 3" key="1">
    <citation type="submission" date="2017-10" db="EMBL/GenBank/DDBJ databases">
        <title>Massilia psychrophilum sp. nov., a novel purple-pigmented bacterium isolated from Tianshan glacier, Xinjiang Municipality, China.</title>
        <authorList>
            <person name="Wang H."/>
        </authorList>
    </citation>
    <scope>NUCLEOTIDE SEQUENCE [LARGE SCALE GENOMIC DNA]</scope>
    <source>
        <strain evidence="2 3">JCM 30813</strain>
    </source>
</reference>
<dbReference type="EMBL" id="PDOB01000025">
    <property type="protein sequence ID" value="PIL38990.1"/>
    <property type="molecule type" value="Genomic_DNA"/>
</dbReference>
<evidence type="ECO:0000256" key="1">
    <source>
        <dbReference type="SAM" id="Phobius"/>
    </source>
</evidence>
<accession>A0A2G8SYY0</accession>
<protein>
    <submittedName>
        <fullName evidence="2">Prepilin-type cleavage/methylation domain-containing protein</fullName>
    </submittedName>
</protein>
<organism evidence="2 3">
    <name type="scientific">Massilia psychrophila</name>
    <dbReference type="NCBI Taxonomy" id="1603353"/>
    <lineage>
        <taxon>Bacteria</taxon>
        <taxon>Pseudomonadati</taxon>
        <taxon>Pseudomonadota</taxon>
        <taxon>Betaproteobacteria</taxon>
        <taxon>Burkholderiales</taxon>
        <taxon>Oxalobacteraceae</taxon>
        <taxon>Telluria group</taxon>
        <taxon>Massilia</taxon>
    </lineage>
</organism>
<keyword evidence="1" id="KW-0472">Membrane</keyword>
<keyword evidence="3" id="KW-1185">Reference proteome</keyword>
<dbReference type="NCBIfam" id="TIGR02532">
    <property type="entry name" value="IV_pilin_GFxxxE"/>
    <property type="match status" value="1"/>
</dbReference>
<dbReference type="InterPro" id="IPR012902">
    <property type="entry name" value="N_methyl_site"/>
</dbReference>
<evidence type="ECO:0000313" key="3">
    <source>
        <dbReference type="Proteomes" id="UP000228593"/>
    </source>
</evidence>
<keyword evidence="1" id="KW-0812">Transmembrane</keyword>
<dbReference type="Proteomes" id="UP000228593">
    <property type="component" value="Unassembled WGS sequence"/>
</dbReference>
<dbReference type="Pfam" id="PF07963">
    <property type="entry name" value="N_methyl"/>
    <property type="match status" value="1"/>
</dbReference>
<dbReference type="AlphaFoldDB" id="A0A2G8SYY0"/>
<dbReference type="PROSITE" id="PS00409">
    <property type="entry name" value="PROKAR_NTER_METHYL"/>
    <property type="match status" value="1"/>
</dbReference>
<evidence type="ECO:0000313" key="2">
    <source>
        <dbReference type="EMBL" id="PIL38990.1"/>
    </source>
</evidence>
<proteinExistence type="predicted"/>
<dbReference type="InterPro" id="IPR045584">
    <property type="entry name" value="Pilin-like"/>
</dbReference>
<keyword evidence="1" id="KW-1133">Transmembrane helix</keyword>